<feature type="transmembrane region" description="Helical" evidence="1">
    <location>
        <begin position="6"/>
        <end position="25"/>
    </location>
</feature>
<dbReference type="EMBL" id="BK007813">
    <property type="protein sequence ID" value="DAA34757.1"/>
    <property type="molecule type" value="mRNA"/>
</dbReference>
<protein>
    <submittedName>
        <fullName evidence="2">NADH dehydrogenase subunit 4L</fullName>
    </submittedName>
</protein>
<proteinExistence type="evidence at transcript level"/>
<dbReference type="Gene3D" id="1.10.287.3510">
    <property type="match status" value="1"/>
</dbReference>
<organism evidence="2">
    <name type="scientific">Amblyomma variegatum</name>
    <name type="common">Tropical bont tick</name>
    <dbReference type="NCBI Taxonomy" id="34610"/>
    <lineage>
        <taxon>Eukaryota</taxon>
        <taxon>Metazoa</taxon>
        <taxon>Ecdysozoa</taxon>
        <taxon>Arthropoda</taxon>
        <taxon>Chelicerata</taxon>
        <taxon>Arachnida</taxon>
        <taxon>Acari</taxon>
        <taxon>Parasitiformes</taxon>
        <taxon>Ixodida</taxon>
        <taxon>Ixodoidea</taxon>
        <taxon>Ixodidae</taxon>
        <taxon>Amblyomminae</taxon>
        <taxon>Amblyomma</taxon>
    </lineage>
</organism>
<keyword evidence="1" id="KW-0812">Transmembrane</keyword>
<evidence type="ECO:0000313" key="2">
    <source>
        <dbReference type="EMBL" id="DAA34757.1"/>
    </source>
</evidence>
<sequence length="91" mass="10732">MIIIALLLYFLGIISLILNRFHLIIILLRLEFLYISTIVLMFFYFSCTNFLNIFVFLARIVCEAALGLRLLVILNYFYGNEIINSFRLIKC</sequence>
<accession>F0JAB2</accession>
<evidence type="ECO:0000256" key="1">
    <source>
        <dbReference type="SAM" id="Phobius"/>
    </source>
</evidence>
<name>F0JAB2_AMBVA</name>
<keyword evidence="1" id="KW-1133">Transmembrane helix</keyword>
<keyword evidence="1" id="KW-0472">Membrane</keyword>
<reference evidence="2" key="1">
    <citation type="journal article" date="2011" name="BMC Genomics">
        <title>A further insight into the sialome of the tropical bont tick, Amblyomma variegatum.</title>
        <authorList>
            <person name="Ribeiro J.M."/>
            <person name="Anderson J.M."/>
            <person name="Manoukis N.C."/>
            <person name="Meng Z."/>
            <person name="Francishetti I.M."/>
        </authorList>
    </citation>
    <scope>NUCLEOTIDE SEQUENCE</scope>
    <source>
        <strain evidence="2">Amvar-1224</strain>
        <tissue evidence="2">Salivary gland</tissue>
    </source>
</reference>
<dbReference type="AlphaFoldDB" id="F0JAB2"/>
<feature type="transmembrane region" description="Helical" evidence="1">
    <location>
        <begin position="32"/>
        <end position="51"/>
    </location>
</feature>